<evidence type="ECO:0000313" key="1">
    <source>
        <dbReference type="EMBL" id="KQL50433.1"/>
    </source>
</evidence>
<dbReference type="AlphaFoldDB" id="A0A0Q3TA75"/>
<keyword evidence="2" id="KW-1185">Reference proteome</keyword>
<sequence>MAHYKFETKWVFDASSSATMDQVWDVLRSHEYEKWWEGVKAKVLESGDESGIGELRESFFKTKLPYTLSFKNRLTALEKPHLIQLEAYGELEGTGTYHISKSNKLIEVIYIWDVITTKHWMNIMAPIMRPMFKWNHDQVMHQGAVGLAKHLNMKLVQG</sequence>
<dbReference type="OrthoDB" id="5402478at2"/>
<dbReference type="Proteomes" id="UP000051888">
    <property type="component" value="Unassembled WGS sequence"/>
</dbReference>
<dbReference type="InterPro" id="IPR023393">
    <property type="entry name" value="START-like_dom_sf"/>
</dbReference>
<dbReference type="SUPFAM" id="SSF55961">
    <property type="entry name" value="Bet v1-like"/>
    <property type="match status" value="1"/>
</dbReference>
<dbReference type="PATRIC" id="fig|157838.3.peg.4934"/>
<reference evidence="1 2" key="1">
    <citation type="submission" date="2015-09" db="EMBL/GenBank/DDBJ databases">
        <title>Genome sequencing project for genomic taxonomy and phylogenomics of Bacillus-like bacteria.</title>
        <authorList>
            <person name="Liu B."/>
            <person name="Wang J."/>
            <person name="Zhu Y."/>
            <person name="Liu G."/>
            <person name="Chen Q."/>
            <person name="Chen Z."/>
            <person name="Lan J."/>
            <person name="Che J."/>
            <person name="Ge C."/>
            <person name="Shi H."/>
            <person name="Pan Z."/>
            <person name="Liu X."/>
        </authorList>
    </citation>
    <scope>NUCLEOTIDE SEQUENCE [LARGE SCALE GENOMIC DNA]</scope>
    <source>
        <strain evidence="1 2">LMG 18435</strain>
    </source>
</reference>
<evidence type="ECO:0008006" key="3">
    <source>
        <dbReference type="Google" id="ProtNLM"/>
    </source>
</evidence>
<accession>A0A0Q3TA75</accession>
<dbReference type="EMBL" id="LJJC01000015">
    <property type="protein sequence ID" value="KQL50433.1"/>
    <property type="molecule type" value="Genomic_DNA"/>
</dbReference>
<comment type="caution">
    <text evidence="1">The sequence shown here is derived from an EMBL/GenBank/DDBJ whole genome shotgun (WGS) entry which is preliminary data.</text>
</comment>
<gene>
    <name evidence="1" type="ORF">AN964_22500</name>
</gene>
<protein>
    <recommendedName>
        <fullName evidence="3">Polyketide cyclase</fullName>
    </recommendedName>
</protein>
<dbReference type="STRING" id="157838.AN964_22500"/>
<organism evidence="1 2">
    <name type="scientific">Heyndrickxia shackletonii</name>
    <dbReference type="NCBI Taxonomy" id="157838"/>
    <lineage>
        <taxon>Bacteria</taxon>
        <taxon>Bacillati</taxon>
        <taxon>Bacillota</taxon>
        <taxon>Bacilli</taxon>
        <taxon>Bacillales</taxon>
        <taxon>Bacillaceae</taxon>
        <taxon>Heyndrickxia</taxon>
    </lineage>
</organism>
<evidence type="ECO:0000313" key="2">
    <source>
        <dbReference type="Proteomes" id="UP000051888"/>
    </source>
</evidence>
<proteinExistence type="predicted"/>
<dbReference type="RefSeq" id="WP_055742042.1">
    <property type="nucleotide sequence ID" value="NZ_JAAIWL010000062.1"/>
</dbReference>
<dbReference type="Gene3D" id="3.30.530.20">
    <property type="match status" value="1"/>
</dbReference>
<name>A0A0Q3TA75_9BACI</name>